<dbReference type="RefSeq" id="XP_018161975.1">
    <property type="nucleotide sequence ID" value="XM_018297159.1"/>
</dbReference>
<sequence>MLAPQTGNHALSEFRHFFSNSGLQQIADNLRFRSPDRDESCTAVPTAESSSQNARTARESWAQSSAVSGRESLTQRRQNSSAISRTDDQKETPGFVPPSNQACRRYLTSCVKNSRFAFVSESILNDDVHPALRFATLALGALYLFEARNAKSMFDFSRKAALQAWTASPEYGGHGTSRTVSGHLLAAFLLLSEFVGLDQPAHLVDELQVLGSAITFYARSCKDLSEKTSAAIDESVEICQTSRLMRACSVYTSALQSFLLGLPDMPRPSEFFFEIPAPTRARVRSNTNTLREPEQLPGYSQNDNMSTLMEEVILHVESAGRSSNGDFCLSELEPWTTLSLVACLISRLHLARDAVVLGLPTEPLVAEQDRLLLVDRKTLSFVKSNMSRQAARPSLPSPQQHNANETHSLVCLAHLRAVFRTDLKYDRDPSQLAATLRDFRFRADKNASHLLLSSVENCLDSLEEPANTGFTYYVRQNASLWGLSGVIWAFESAVFLSKWLDQYTIGTSPVQDGLVERAKHLVAMAWSSVHDDVNSPDEVESDSLPRLTLGFWGRLLGALEAKPFALRLGAALGVLASFHDLPQRA</sequence>
<feature type="compositionally biased region" description="Polar residues" evidence="1">
    <location>
        <begin position="47"/>
        <end position="84"/>
    </location>
</feature>
<dbReference type="KEGG" id="chig:CH63R_02184"/>
<organism evidence="2 3">
    <name type="scientific">Colletotrichum higginsianum (strain IMI 349063)</name>
    <name type="common">Crucifer anthracnose fungus</name>
    <dbReference type="NCBI Taxonomy" id="759273"/>
    <lineage>
        <taxon>Eukaryota</taxon>
        <taxon>Fungi</taxon>
        <taxon>Dikarya</taxon>
        <taxon>Ascomycota</taxon>
        <taxon>Pezizomycotina</taxon>
        <taxon>Sordariomycetes</taxon>
        <taxon>Hypocreomycetidae</taxon>
        <taxon>Glomerellales</taxon>
        <taxon>Glomerellaceae</taxon>
        <taxon>Colletotrichum</taxon>
        <taxon>Colletotrichum destructivum species complex</taxon>
    </lineage>
</organism>
<accession>A0A1B7YNK0</accession>
<evidence type="ECO:0000313" key="2">
    <source>
        <dbReference type="EMBL" id="OBR13458.1"/>
    </source>
</evidence>
<dbReference type="AlphaFoldDB" id="A0A1B7YNK0"/>
<evidence type="ECO:0000313" key="3">
    <source>
        <dbReference type="Proteomes" id="UP000092177"/>
    </source>
</evidence>
<dbReference type="Proteomes" id="UP000092177">
    <property type="component" value="Chromosome 2"/>
</dbReference>
<protein>
    <submittedName>
        <fullName evidence="2">C2H2 transcription factor</fullName>
    </submittedName>
</protein>
<comment type="caution">
    <text evidence="2">The sequence shown here is derived from an EMBL/GenBank/DDBJ whole genome shotgun (WGS) entry which is preliminary data.</text>
</comment>
<dbReference type="EMBL" id="LTAN01000002">
    <property type="protein sequence ID" value="OBR13458.1"/>
    <property type="molecule type" value="Genomic_DNA"/>
</dbReference>
<gene>
    <name evidence="2" type="ORF">CH63R_02184</name>
</gene>
<feature type="region of interest" description="Disordered" evidence="1">
    <location>
        <begin position="35"/>
        <end position="98"/>
    </location>
</feature>
<keyword evidence="3" id="KW-1185">Reference proteome</keyword>
<proteinExistence type="predicted"/>
<name>A0A1B7YNK0_COLHI</name>
<evidence type="ECO:0000256" key="1">
    <source>
        <dbReference type="SAM" id="MobiDB-lite"/>
    </source>
</evidence>
<dbReference type="VEuPathDB" id="FungiDB:CH63R_02184"/>
<reference evidence="3" key="1">
    <citation type="journal article" date="2017" name="BMC Genomics">
        <title>Gapless genome assembly of Colletotrichum higginsianum reveals chromosome structure and association of transposable elements with secondary metabolite gene clusters.</title>
        <authorList>
            <person name="Dallery J.-F."/>
            <person name="Lapalu N."/>
            <person name="Zampounis A."/>
            <person name="Pigne S."/>
            <person name="Luyten I."/>
            <person name="Amselem J."/>
            <person name="Wittenberg A.H.J."/>
            <person name="Zhou S."/>
            <person name="de Queiroz M.V."/>
            <person name="Robin G.P."/>
            <person name="Auger A."/>
            <person name="Hainaut M."/>
            <person name="Henrissat B."/>
            <person name="Kim K.-T."/>
            <person name="Lee Y.-H."/>
            <person name="Lespinet O."/>
            <person name="Schwartz D.C."/>
            <person name="Thon M.R."/>
            <person name="O'Connell R.J."/>
        </authorList>
    </citation>
    <scope>NUCLEOTIDE SEQUENCE [LARGE SCALE GENOMIC DNA]</scope>
    <source>
        <strain evidence="3">IMI 349063</strain>
    </source>
</reference>
<dbReference type="GeneID" id="28861266"/>